<proteinExistence type="predicted"/>
<gene>
    <name evidence="1" type="ORF">ACFQL7_09620</name>
</gene>
<dbReference type="Proteomes" id="UP001596417">
    <property type="component" value="Unassembled WGS sequence"/>
</dbReference>
<dbReference type="AlphaFoldDB" id="A0ABD5YMC5"/>
<sequence>MLEYAGTGDETVKTLIRELESVAVSGVGLIFQGTAVISELRGAASGRSIAYR</sequence>
<accession>A0ABD5YMC5</accession>
<comment type="caution">
    <text evidence="1">The sequence shown here is derived from an EMBL/GenBank/DDBJ whole genome shotgun (WGS) entry which is preliminary data.</text>
</comment>
<reference evidence="1 2" key="1">
    <citation type="journal article" date="2019" name="Int. J. Syst. Evol. Microbiol.">
        <title>The Global Catalogue of Microorganisms (GCM) 10K type strain sequencing project: providing services to taxonomists for standard genome sequencing and annotation.</title>
        <authorList>
            <consortium name="The Broad Institute Genomics Platform"/>
            <consortium name="The Broad Institute Genome Sequencing Center for Infectious Disease"/>
            <person name="Wu L."/>
            <person name="Ma J."/>
        </authorList>
    </citation>
    <scope>NUCLEOTIDE SEQUENCE [LARGE SCALE GENOMIC DNA]</scope>
    <source>
        <strain evidence="1 2">RDMS1</strain>
    </source>
</reference>
<evidence type="ECO:0000313" key="1">
    <source>
        <dbReference type="EMBL" id="MFC7190087.1"/>
    </source>
</evidence>
<dbReference type="RefSeq" id="WP_390205426.1">
    <property type="nucleotide sequence ID" value="NZ_JBHSZC010000001.1"/>
</dbReference>
<organism evidence="1 2">
    <name type="scientific">Halocatena marina</name>
    <dbReference type="NCBI Taxonomy" id="2934937"/>
    <lineage>
        <taxon>Archaea</taxon>
        <taxon>Methanobacteriati</taxon>
        <taxon>Methanobacteriota</taxon>
        <taxon>Stenosarchaea group</taxon>
        <taxon>Halobacteria</taxon>
        <taxon>Halobacteriales</taxon>
        <taxon>Natronomonadaceae</taxon>
        <taxon>Halocatena</taxon>
    </lineage>
</organism>
<dbReference type="EMBL" id="JBHTAX010000001">
    <property type="protein sequence ID" value="MFC7190087.1"/>
    <property type="molecule type" value="Genomic_DNA"/>
</dbReference>
<name>A0ABD5YMC5_9EURY</name>
<protein>
    <submittedName>
        <fullName evidence="1">Uncharacterized protein</fullName>
    </submittedName>
</protein>
<evidence type="ECO:0000313" key="2">
    <source>
        <dbReference type="Proteomes" id="UP001596417"/>
    </source>
</evidence>
<keyword evidence="2" id="KW-1185">Reference proteome</keyword>